<comment type="caution">
    <text evidence="5">The sequence shown here is derived from an EMBL/GenBank/DDBJ whole genome shotgun (WGS) entry which is preliminary data.</text>
</comment>
<reference evidence="5 6" key="2">
    <citation type="submission" date="2020-03" db="EMBL/GenBank/DDBJ databases">
        <authorList>
            <person name="Ichikawa N."/>
            <person name="Kimura A."/>
            <person name="Kitahashi Y."/>
            <person name="Uohara A."/>
        </authorList>
    </citation>
    <scope>NUCLEOTIDE SEQUENCE [LARGE SCALE GENOMIC DNA]</scope>
    <source>
        <strain evidence="5 6">NBRC 108639</strain>
    </source>
</reference>
<dbReference type="InterPro" id="IPR016039">
    <property type="entry name" value="Thiolase-like"/>
</dbReference>
<evidence type="ECO:0000256" key="2">
    <source>
        <dbReference type="ARBA" id="ARBA00023315"/>
    </source>
</evidence>
<reference evidence="5 6" key="1">
    <citation type="submission" date="2020-03" db="EMBL/GenBank/DDBJ databases">
        <title>Whole genome shotgun sequence of Phytohabitans houttuyneae NBRC 108639.</title>
        <authorList>
            <person name="Komaki H."/>
            <person name="Tamura T."/>
        </authorList>
    </citation>
    <scope>NUCLEOTIDE SEQUENCE [LARGE SCALE GENOMIC DNA]</scope>
    <source>
        <strain evidence="5 6">NBRC 108639</strain>
    </source>
</reference>
<accession>A0A6V8K779</accession>
<organism evidence="5 6">
    <name type="scientific">Phytohabitans houttuyneae</name>
    <dbReference type="NCBI Taxonomy" id="1076126"/>
    <lineage>
        <taxon>Bacteria</taxon>
        <taxon>Bacillati</taxon>
        <taxon>Actinomycetota</taxon>
        <taxon>Actinomycetes</taxon>
        <taxon>Micromonosporales</taxon>
        <taxon>Micromonosporaceae</taxon>
    </lineage>
</organism>
<feature type="domain" description="Beta-ketoacyl-[acyl-carrier-protein] synthase III C-terminal" evidence="3">
    <location>
        <begin position="234"/>
        <end position="323"/>
    </location>
</feature>
<dbReference type="PANTHER" id="PTHR34069:SF2">
    <property type="entry name" value="BETA-KETOACYL-[ACYL-CARRIER-PROTEIN] SYNTHASE III"/>
    <property type="match status" value="1"/>
</dbReference>
<evidence type="ECO:0000259" key="3">
    <source>
        <dbReference type="Pfam" id="PF08541"/>
    </source>
</evidence>
<dbReference type="PANTHER" id="PTHR34069">
    <property type="entry name" value="3-OXOACYL-[ACYL-CARRIER-PROTEIN] SYNTHASE 3"/>
    <property type="match status" value="1"/>
</dbReference>
<evidence type="ECO:0000256" key="1">
    <source>
        <dbReference type="ARBA" id="ARBA00022679"/>
    </source>
</evidence>
<evidence type="ECO:0000259" key="4">
    <source>
        <dbReference type="Pfam" id="PF08545"/>
    </source>
</evidence>
<dbReference type="GO" id="GO:0044550">
    <property type="term" value="P:secondary metabolite biosynthetic process"/>
    <property type="evidence" value="ECO:0007669"/>
    <property type="project" value="TreeGrafter"/>
</dbReference>
<dbReference type="InterPro" id="IPR013747">
    <property type="entry name" value="ACP_syn_III_C"/>
</dbReference>
<dbReference type="Proteomes" id="UP000482800">
    <property type="component" value="Unassembled WGS sequence"/>
</dbReference>
<name>A0A6V8K779_9ACTN</name>
<protein>
    <recommendedName>
        <fullName evidence="7">3-oxoacyl-ACP synthase</fullName>
    </recommendedName>
</protein>
<feature type="domain" description="Beta-ketoacyl-[acyl-carrier-protein] synthase III N-terminal" evidence="4">
    <location>
        <begin position="97"/>
        <end position="170"/>
    </location>
</feature>
<dbReference type="GO" id="GO:0004315">
    <property type="term" value="F:3-oxoacyl-[acyl-carrier-protein] synthase activity"/>
    <property type="evidence" value="ECO:0007669"/>
    <property type="project" value="InterPro"/>
</dbReference>
<keyword evidence="6" id="KW-1185">Reference proteome</keyword>
<dbReference type="AlphaFoldDB" id="A0A6V8K779"/>
<dbReference type="InterPro" id="IPR013751">
    <property type="entry name" value="ACP_syn_III_N"/>
</dbReference>
<dbReference type="SUPFAM" id="SSF53901">
    <property type="entry name" value="Thiolase-like"/>
    <property type="match status" value="1"/>
</dbReference>
<dbReference type="CDD" id="cd00827">
    <property type="entry name" value="init_cond_enzymes"/>
    <property type="match status" value="1"/>
</dbReference>
<gene>
    <name evidence="5" type="ORF">Phou_020160</name>
</gene>
<evidence type="ECO:0000313" key="5">
    <source>
        <dbReference type="EMBL" id="GFJ77836.1"/>
    </source>
</evidence>
<proteinExistence type="predicted"/>
<evidence type="ECO:0000313" key="6">
    <source>
        <dbReference type="Proteomes" id="UP000482800"/>
    </source>
</evidence>
<dbReference type="GO" id="GO:0006633">
    <property type="term" value="P:fatty acid biosynthetic process"/>
    <property type="evidence" value="ECO:0007669"/>
    <property type="project" value="InterPro"/>
</dbReference>
<evidence type="ECO:0008006" key="7">
    <source>
        <dbReference type="Google" id="ProtNLM"/>
    </source>
</evidence>
<sequence>MRVADRVPVEDAVAAGWYDADEAEATGFVSIAIAGDESAPDLALSAARTALGRAGVPGRSLSHLFHIDVYHSGPEGWCPYAYLQRNLDAADVFATGIRQGCNGMFGALLLADAALRVVPTDRSALLVAADNFGGSPLLDRWRCNPGLVMADGAGALVLSREAGFAEILSVSSVTLAELEGLHRGDTPLFPPDMTLGQRLDFGARFAEFASSGGFGTNSGLRFVQQFGALVDQLLDEAGIKLDEVDRVLFNHAGRELVEDRLGPLDVPLTRTTWEYGSTIGHVGAADQVIGFDHLLDTGVAVPGTHLLLLGVGPGVNIAGAVVRVLAAPPWAP</sequence>
<dbReference type="Pfam" id="PF08545">
    <property type="entry name" value="ACP_syn_III"/>
    <property type="match status" value="1"/>
</dbReference>
<dbReference type="Pfam" id="PF08541">
    <property type="entry name" value="ACP_syn_III_C"/>
    <property type="match status" value="1"/>
</dbReference>
<dbReference type="EMBL" id="BLPF01000001">
    <property type="protein sequence ID" value="GFJ77836.1"/>
    <property type="molecule type" value="Genomic_DNA"/>
</dbReference>
<keyword evidence="2" id="KW-0012">Acyltransferase</keyword>
<dbReference type="Gene3D" id="3.40.47.10">
    <property type="match status" value="2"/>
</dbReference>
<keyword evidence="1" id="KW-0808">Transferase</keyword>